<keyword evidence="1" id="KW-1133">Transmembrane helix</keyword>
<feature type="transmembrane region" description="Helical" evidence="1">
    <location>
        <begin position="14"/>
        <end position="32"/>
    </location>
</feature>
<evidence type="ECO:0000313" key="3">
    <source>
        <dbReference type="Proteomes" id="UP000358010"/>
    </source>
</evidence>
<name>A0A485JBJ4_ECOLX</name>
<evidence type="ECO:0000313" key="2">
    <source>
        <dbReference type="EMBL" id="VFT67560.1"/>
    </source>
</evidence>
<accession>A0A485JBJ4</accession>
<evidence type="ECO:0000256" key="1">
    <source>
        <dbReference type="SAM" id="Phobius"/>
    </source>
</evidence>
<dbReference type="AlphaFoldDB" id="A0A485JBJ4"/>
<proteinExistence type="predicted"/>
<gene>
    <name evidence="2" type="ORF">NCTC10974_01007</name>
</gene>
<dbReference type="Proteomes" id="UP000358010">
    <property type="component" value="Unassembled WGS sequence"/>
</dbReference>
<protein>
    <submittedName>
        <fullName evidence="2">Putative transporter</fullName>
    </submittedName>
</protein>
<dbReference type="EMBL" id="CAADJZ010000001">
    <property type="protein sequence ID" value="VFT67560.1"/>
    <property type="molecule type" value="Genomic_DNA"/>
</dbReference>
<organism evidence="2 3">
    <name type="scientific">Escherichia coli</name>
    <dbReference type="NCBI Taxonomy" id="562"/>
    <lineage>
        <taxon>Bacteria</taxon>
        <taxon>Pseudomonadati</taxon>
        <taxon>Pseudomonadota</taxon>
        <taxon>Gammaproteobacteria</taxon>
        <taxon>Enterobacterales</taxon>
        <taxon>Enterobacteriaceae</taxon>
        <taxon>Escherichia</taxon>
    </lineage>
</organism>
<reference evidence="2 3" key="1">
    <citation type="submission" date="2019-03" db="EMBL/GenBank/DDBJ databases">
        <authorList>
            <consortium name="Pathogen Informatics"/>
        </authorList>
    </citation>
    <scope>NUCLEOTIDE SEQUENCE [LARGE SCALE GENOMIC DNA]</scope>
    <source>
        <strain evidence="2 3">NCTC10974</strain>
    </source>
</reference>
<sequence length="153" mass="16701">MTNANALPPSKRPALLWGLVCLVMAAALLILLPQSRLNSSVLAMLPKQAMGDIPPALNDGFMQRLDRQLVWLVSPGKEANPRVAQEWLTLLQKSAALGDIKGPMDAASQQAWGAFFWQHRNGLIDPDTRARLQNGGEAQAKWILSQLYSAFSG</sequence>
<keyword evidence="1" id="KW-0812">Transmembrane</keyword>
<keyword evidence="1" id="KW-0472">Membrane</keyword>